<proteinExistence type="predicted"/>
<name>A0ABU1EJ93_9CLOT</name>
<reference evidence="1 2" key="1">
    <citation type="submission" date="2023-09" db="EMBL/GenBank/DDBJ databases">
        <authorList>
            <person name="Zhai L."/>
        </authorList>
    </citation>
    <scope>NUCLEOTIDE SEQUENCE [LARGE SCALE GENOMIC DNA]</scope>
    <source>
        <strain evidence="1 2">5 N-1</strain>
    </source>
</reference>
<organism evidence="1 2">
    <name type="scientific">Clostridium aquiflavi</name>
    <dbReference type="NCBI Taxonomy" id="3073603"/>
    <lineage>
        <taxon>Bacteria</taxon>
        <taxon>Bacillati</taxon>
        <taxon>Bacillota</taxon>
        <taxon>Clostridia</taxon>
        <taxon>Eubacteriales</taxon>
        <taxon>Clostridiaceae</taxon>
        <taxon>Clostridium</taxon>
    </lineage>
</organism>
<dbReference type="EMBL" id="JAVJAN010000028">
    <property type="protein sequence ID" value="MDR5588009.1"/>
    <property type="molecule type" value="Genomic_DNA"/>
</dbReference>
<dbReference type="RefSeq" id="WP_252230453.1">
    <property type="nucleotide sequence ID" value="NZ_JAVJAN010000028.1"/>
</dbReference>
<evidence type="ECO:0000313" key="2">
    <source>
        <dbReference type="Proteomes" id="UP001256646"/>
    </source>
</evidence>
<sequence length="58" mass="7028">MKLFNLLKKDTNKLDFSEIDSNKKAQELYEKKILVPLYLMPLRFNGEPVFENTYMYHQ</sequence>
<gene>
    <name evidence="1" type="ORF">RGC78_11075</name>
</gene>
<dbReference type="Proteomes" id="UP001256646">
    <property type="component" value="Unassembled WGS sequence"/>
</dbReference>
<comment type="caution">
    <text evidence="1">The sequence shown here is derived from an EMBL/GenBank/DDBJ whole genome shotgun (WGS) entry which is preliminary data.</text>
</comment>
<keyword evidence="2" id="KW-1185">Reference proteome</keyword>
<evidence type="ECO:0000313" key="1">
    <source>
        <dbReference type="EMBL" id="MDR5588009.1"/>
    </source>
</evidence>
<accession>A0ABU1EJ93</accession>
<protein>
    <submittedName>
        <fullName evidence="1">Uncharacterized protein</fullName>
    </submittedName>
</protein>